<keyword evidence="3" id="KW-0813">Transport</keyword>
<evidence type="ECO:0000256" key="5">
    <source>
        <dbReference type="SAM" id="SignalP"/>
    </source>
</evidence>
<comment type="caution">
    <text evidence="7">The sequence shown here is derived from an EMBL/GenBank/DDBJ whole genome shotgun (WGS) entry which is preliminary data.</text>
</comment>
<dbReference type="Gene3D" id="3.40.190.10">
    <property type="entry name" value="Periplasmic binding protein-like II"/>
    <property type="match status" value="1"/>
</dbReference>
<dbReference type="Gene3D" id="3.10.105.10">
    <property type="entry name" value="Dipeptide-binding Protein, Domain 3"/>
    <property type="match status" value="1"/>
</dbReference>
<dbReference type="Pfam" id="PF00496">
    <property type="entry name" value="SBP_bac_5"/>
    <property type="match status" value="1"/>
</dbReference>
<reference evidence="8" key="1">
    <citation type="journal article" date="2019" name="Int. J. Syst. Evol. Microbiol.">
        <title>The Global Catalogue of Microorganisms (GCM) 10K type strain sequencing project: providing services to taxonomists for standard genome sequencing and annotation.</title>
        <authorList>
            <consortium name="The Broad Institute Genomics Platform"/>
            <consortium name="The Broad Institute Genome Sequencing Center for Infectious Disease"/>
            <person name="Wu L."/>
            <person name="Ma J."/>
        </authorList>
    </citation>
    <scope>NUCLEOTIDE SEQUENCE [LARGE SCALE GENOMIC DNA]</scope>
    <source>
        <strain evidence="8">JCM 16904</strain>
    </source>
</reference>
<dbReference type="InterPro" id="IPR000914">
    <property type="entry name" value="SBP_5_dom"/>
</dbReference>
<organism evidence="7 8">
    <name type="scientific">Nonomuraea antimicrobica</name>
    <dbReference type="NCBI Taxonomy" id="561173"/>
    <lineage>
        <taxon>Bacteria</taxon>
        <taxon>Bacillati</taxon>
        <taxon>Actinomycetota</taxon>
        <taxon>Actinomycetes</taxon>
        <taxon>Streptosporangiales</taxon>
        <taxon>Streptosporangiaceae</taxon>
        <taxon>Nonomuraea</taxon>
    </lineage>
</organism>
<dbReference type="SUPFAM" id="SSF53850">
    <property type="entry name" value="Periplasmic binding protein-like II"/>
    <property type="match status" value="1"/>
</dbReference>
<dbReference type="InterPro" id="IPR039424">
    <property type="entry name" value="SBP_5"/>
</dbReference>
<keyword evidence="4 5" id="KW-0732">Signal</keyword>
<evidence type="ECO:0000313" key="8">
    <source>
        <dbReference type="Proteomes" id="UP001500902"/>
    </source>
</evidence>
<evidence type="ECO:0000259" key="6">
    <source>
        <dbReference type="Pfam" id="PF00496"/>
    </source>
</evidence>
<sequence length="534" mass="57655">MTRRPMVGLLAALGATVLLAGCATGGNAESAAGPGAHLRVAYGAYPDCLDYAQSNPVAIFGRQVLDTLLSVNPGSGELEPYLAESWKVDDGGRSYEFTIRQGVTFSNGERLTAKVVADNFATLWRFAEQGVSPTAGAYLRGFDRAEAVDERTVRVVFTAPNAGFLQANTEGQFGVIAPASLARTPEQRCAEGTIGSGPFVLDRTVPGERVEYVKRAGYNWAPTAFGRTGEAALDRLTIQIVPEESGRAAGLIAGDYDVAYSIFQTGVNQAKGHADVTSVLAPNRGVVNSFLPNTSDPVLADPAVRQALQHGINRQELVSSFYGSGVEPATDVVSRGHPYYRDRSDLIRYDPDLSRRILDDAGWVVGADGVRVKGERRLEFSLEFVSGSIGAVQSGWEYVQTQLKELGIALRLAPISTAQQTDLRNSGKWQLAIAQGAARGDADGIAAYYSTRLTVYQGLAPRQEIDDLLAEQAGTLDQDRRHQIVDEAVEKILEEGYGIPLYDSSQVLLVRNSVKGLTFPINSWEPIFYRVEKS</sequence>
<comment type="similarity">
    <text evidence="2">Belongs to the bacterial solute-binding protein 5 family.</text>
</comment>
<gene>
    <name evidence="7" type="ORF">GCM10022224_066910</name>
</gene>
<dbReference type="Proteomes" id="UP001500902">
    <property type="component" value="Unassembled WGS sequence"/>
</dbReference>
<dbReference type="PANTHER" id="PTHR30290">
    <property type="entry name" value="PERIPLASMIC BINDING COMPONENT OF ABC TRANSPORTER"/>
    <property type="match status" value="1"/>
</dbReference>
<evidence type="ECO:0000313" key="7">
    <source>
        <dbReference type="EMBL" id="GAA3691912.1"/>
    </source>
</evidence>
<evidence type="ECO:0000256" key="4">
    <source>
        <dbReference type="ARBA" id="ARBA00022729"/>
    </source>
</evidence>
<dbReference type="RefSeq" id="WP_344886988.1">
    <property type="nucleotide sequence ID" value="NZ_BAAAZP010000124.1"/>
</dbReference>
<dbReference type="PIRSF" id="PIRSF002741">
    <property type="entry name" value="MppA"/>
    <property type="match status" value="1"/>
</dbReference>
<dbReference type="PROSITE" id="PS51257">
    <property type="entry name" value="PROKAR_LIPOPROTEIN"/>
    <property type="match status" value="1"/>
</dbReference>
<dbReference type="InterPro" id="IPR030678">
    <property type="entry name" value="Peptide/Ni-bd"/>
</dbReference>
<feature type="signal peptide" evidence="5">
    <location>
        <begin position="1"/>
        <end position="20"/>
    </location>
</feature>
<feature type="chain" id="PRO_5046691204" evidence="5">
    <location>
        <begin position="21"/>
        <end position="534"/>
    </location>
</feature>
<dbReference type="EMBL" id="BAAAZP010000124">
    <property type="protein sequence ID" value="GAA3691912.1"/>
    <property type="molecule type" value="Genomic_DNA"/>
</dbReference>
<protein>
    <submittedName>
        <fullName evidence="7">ABC transporter substrate-binding protein</fullName>
    </submittedName>
</protein>
<evidence type="ECO:0000256" key="3">
    <source>
        <dbReference type="ARBA" id="ARBA00022448"/>
    </source>
</evidence>
<dbReference type="PANTHER" id="PTHR30290:SF10">
    <property type="entry name" value="PERIPLASMIC OLIGOPEPTIDE-BINDING PROTEIN-RELATED"/>
    <property type="match status" value="1"/>
</dbReference>
<evidence type="ECO:0000256" key="1">
    <source>
        <dbReference type="ARBA" id="ARBA00004196"/>
    </source>
</evidence>
<evidence type="ECO:0000256" key="2">
    <source>
        <dbReference type="ARBA" id="ARBA00005695"/>
    </source>
</evidence>
<name>A0ABP7CNR4_9ACTN</name>
<keyword evidence="8" id="KW-1185">Reference proteome</keyword>
<accession>A0ABP7CNR4</accession>
<comment type="subcellular location">
    <subcellularLocation>
        <location evidence="1">Cell envelope</location>
    </subcellularLocation>
</comment>
<feature type="domain" description="Solute-binding protein family 5" evidence="6">
    <location>
        <begin position="77"/>
        <end position="439"/>
    </location>
</feature>
<proteinExistence type="inferred from homology"/>